<dbReference type="PANTHER" id="PTHR12059">
    <property type="entry name" value="RIBOSOMAL PROTEIN L23-RELATED"/>
    <property type="match status" value="1"/>
</dbReference>
<proteinExistence type="inferred from homology"/>
<dbReference type="InterPro" id="IPR012677">
    <property type="entry name" value="Nucleotide-bd_a/b_plait_sf"/>
</dbReference>
<dbReference type="Proteomes" id="UP000268321">
    <property type="component" value="Unassembled WGS sequence"/>
</dbReference>
<keyword evidence="3" id="KW-0687">Ribonucleoprotein</keyword>
<keyword evidence="2" id="KW-0689">Ribosomal protein</keyword>
<dbReference type="Pfam" id="PF00276">
    <property type="entry name" value="Ribosomal_L23"/>
    <property type="match status" value="1"/>
</dbReference>
<keyword evidence="6" id="KW-1185">Reference proteome</keyword>
<organism evidence="5 6">
    <name type="scientific">Metschnikowia bicuspidata</name>
    <dbReference type="NCBI Taxonomy" id="27322"/>
    <lineage>
        <taxon>Eukaryota</taxon>
        <taxon>Fungi</taxon>
        <taxon>Dikarya</taxon>
        <taxon>Ascomycota</taxon>
        <taxon>Saccharomycotina</taxon>
        <taxon>Pichiomycetes</taxon>
        <taxon>Metschnikowiaceae</taxon>
        <taxon>Metschnikowia</taxon>
    </lineage>
</organism>
<dbReference type="InterPro" id="IPR012678">
    <property type="entry name" value="Ribosomal_uL23/eL15/eS24_sf"/>
</dbReference>
<evidence type="ECO:0000313" key="5">
    <source>
        <dbReference type="EMBL" id="RKP28968.1"/>
    </source>
</evidence>
<sequence length="296" mass="34416">MHTPSKGLLTFARLVHHKISAAKYPQVNVKDVVLDKPRFGFRKERPPLLSADVKAIFSQEAIKQKYLDAGKPVPRKYRVDGDKIARRNYELYHDRVARGLPHFRVGEKEVYFPKACVTLLRPKAKYTPYQASFKVPRNFNKMDLRDYLWHVYRLHVLNVTVSLSPAVYVRRFGDLARYRTSQTKYMTIDMEEPFVWPEVPEDAVLNSIKERDGEKRIQMLNFARGSDKLKPTGAFDGMLEKPRLPDIFISKAQKNTMKNRDDDVNAQQDAQRARDRVAKFLKLELPTTTVHNEGLK</sequence>
<evidence type="ECO:0000313" key="6">
    <source>
        <dbReference type="Proteomes" id="UP000268321"/>
    </source>
</evidence>
<dbReference type="AlphaFoldDB" id="A0A4P9Z8U6"/>
<dbReference type="EMBL" id="ML004528">
    <property type="protein sequence ID" value="RKP28968.1"/>
    <property type="molecule type" value="Genomic_DNA"/>
</dbReference>
<name>A0A4P9Z8U6_9ASCO</name>
<dbReference type="Gene3D" id="3.30.70.330">
    <property type="match status" value="1"/>
</dbReference>
<accession>A0A4P9Z8U6</accession>
<evidence type="ECO:0000256" key="1">
    <source>
        <dbReference type="ARBA" id="ARBA00006700"/>
    </source>
</evidence>
<dbReference type="GO" id="GO:0003735">
    <property type="term" value="F:structural constituent of ribosome"/>
    <property type="evidence" value="ECO:0007669"/>
    <property type="project" value="InterPro"/>
</dbReference>
<comment type="similarity">
    <text evidence="1">Belongs to the universal ribosomal protein uL23 family.</text>
</comment>
<evidence type="ECO:0000256" key="2">
    <source>
        <dbReference type="ARBA" id="ARBA00022980"/>
    </source>
</evidence>
<dbReference type="PANTHER" id="PTHR12059:SF5">
    <property type="entry name" value="LARGE RIBOSOMAL SUBUNIT PROTEIN UL23M"/>
    <property type="match status" value="1"/>
</dbReference>
<evidence type="ECO:0000256" key="3">
    <source>
        <dbReference type="ARBA" id="ARBA00023274"/>
    </source>
</evidence>
<dbReference type="InterPro" id="IPR013025">
    <property type="entry name" value="Ribosomal_uL23-like"/>
</dbReference>
<gene>
    <name evidence="5" type="ORF">METBISCDRAFT_19799</name>
</gene>
<dbReference type="GO" id="GO:0032543">
    <property type="term" value="P:mitochondrial translation"/>
    <property type="evidence" value="ECO:0007669"/>
    <property type="project" value="TreeGrafter"/>
</dbReference>
<dbReference type="GO" id="GO:0005762">
    <property type="term" value="C:mitochondrial large ribosomal subunit"/>
    <property type="evidence" value="ECO:0007669"/>
    <property type="project" value="TreeGrafter"/>
</dbReference>
<dbReference type="OrthoDB" id="275582at2759"/>
<dbReference type="SUPFAM" id="SSF54189">
    <property type="entry name" value="Ribosomal proteins S24e, L23 and L15e"/>
    <property type="match status" value="1"/>
</dbReference>
<evidence type="ECO:0000256" key="4">
    <source>
        <dbReference type="ARBA" id="ARBA00039977"/>
    </source>
</evidence>
<protein>
    <recommendedName>
        <fullName evidence="4">Large ribosomal subunit protein uL23m</fullName>
    </recommendedName>
</protein>
<reference evidence="6" key="1">
    <citation type="journal article" date="2018" name="Nat. Microbiol.">
        <title>Leveraging single-cell genomics to expand the fungal tree of life.</title>
        <authorList>
            <person name="Ahrendt S.R."/>
            <person name="Quandt C.A."/>
            <person name="Ciobanu D."/>
            <person name="Clum A."/>
            <person name="Salamov A."/>
            <person name="Andreopoulos B."/>
            <person name="Cheng J.F."/>
            <person name="Woyke T."/>
            <person name="Pelin A."/>
            <person name="Henrissat B."/>
            <person name="Reynolds N.K."/>
            <person name="Benny G.L."/>
            <person name="Smith M.E."/>
            <person name="James T.Y."/>
            <person name="Grigoriev I.V."/>
        </authorList>
    </citation>
    <scope>NUCLEOTIDE SEQUENCE [LARGE SCALE GENOMIC DNA]</scope>
    <source>
        <strain evidence="6">Baker2002</strain>
    </source>
</reference>